<proteinExistence type="predicted"/>
<feature type="compositionally biased region" description="Polar residues" evidence="1">
    <location>
        <begin position="73"/>
        <end position="84"/>
    </location>
</feature>
<feature type="compositionally biased region" description="Low complexity" evidence="1">
    <location>
        <begin position="85"/>
        <end position="106"/>
    </location>
</feature>
<feature type="compositionally biased region" description="Basic residues" evidence="1">
    <location>
        <begin position="43"/>
        <end position="53"/>
    </location>
</feature>
<reference evidence="2" key="2">
    <citation type="submission" date="2023-06" db="EMBL/GenBank/DDBJ databases">
        <authorList>
            <consortium name="Lawrence Berkeley National Laboratory"/>
            <person name="Mondo S.J."/>
            <person name="Hensen N."/>
            <person name="Bonometti L."/>
            <person name="Westerberg I."/>
            <person name="Brannstrom I.O."/>
            <person name="Guillou S."/>
            <person name="Cros-Aarteil S."/>
            <person name="Calhoun S."/>
            <person name="Haridas S."/>
            <person name="Kuo A."/>
            <person name="Pangilinan J."/>
            <person name="Riley R."/>
            <person name="Labutti K."/>
            <person name="Andreopoulos B."/>
            <person name="Lipzen A."/>
            <person name="Chen C."/>
            <person name="Yanf M."/>
            <person name="Daum C."/>
            <person name="Ng V."/>
            <person name="Clum A."/>
            <person name="Steindorff A."/>
            <person name="Ohm R."/>
            <person name="Martin F."/>
            <person name="Silar P."/>
            <person name="Natvig D."/>
            <person name="Lalanne C."/>
            <person name="Gautier V."/>
            <person name="Ament-Velasquez S.L."/>
            <person name="Kruys A."/>
            <person name="Hutchinson M.I."/>
            <person name="Powell A.J."/>
            <person name="Barry K."/>
            <person name="Miller A.N."/>
            <person name="Grigoriev I.V."/>
            <person name="Debuchy R."/>
            <person name="Gladieux P."/>
            <person name="Thoren M.H."/>
            <person name="Johannesson H."/>
        </authorList>
    </citation>
    <scope>NUCLEOTIDE SEQUENCE</scope>
    <source>
        <strain evidence="2">CBS 626.80</strain>
    </source>
</reference>
<keyword evidence="3" id="KW-1185">Reference proteome</keyword>
<reference evidence="2" key="1">
    <citation type="journal article" date="2023" name="Mol. Phylogenet. Evol.">
        <title>Genome-scale phylogeny and comparative genomics of the fungal order Sordariales.</title>
        <authorList>
            <person name="Hensen N."/>
            <person name="Bonometti L."/>
            <person name="Westerberg I."/>
            <person name="Brannstrom I.O."/>
            <person name="Guillou S."/>
            <person name="Cros-Aarteil S."/>
            <person name="Calhoun S."/>
            <person name="Haridas S."/>
            <person name="Kuo A."/>
            <person name="Mondo S."/>
            <person name="Pangilinan J."/>
            <person name="Riley R."/>
            <person name="LaButti K."/>
            <person name="Andreopoulos B."/>
            <person name="Lipzen A."/>
            <person name="Chen C."/>
            <person name="Yan M."/>
            <person name="Daum C."/>
            <person name="Ng V."/>
            <person name="Clum A."/>
            <person name="Steindorff A."/>
            <person name="Ohm R.A."/>
            <person name="Martin F."/>
            <person name="Silar P."/>
            <person name="Natvig D.O."/>
            <person name="Lalanne C."/>
            <person name="Gautier V."/>
            <person name="Ament-Velasquez S.L."/>
            <person name="Kruys A."/>
            <person name="Hutchinson M.I."/>
            <person name="Powell A.J."/>
            <person name="Barry K."/>
            <person name="Miller A.N."/>
            <person name="Grigoriev I.V."/>
            <person name="Debuchy R."/>
            <person name="Gladieux P."/>
            <person name="Hiltunen Thoren M."/>
            <person name="Johannesson H."/>
        </authorList>
    </citation>
    <scope>NUCLEOTIDE SEQUENCE</scope>
    <source>
        <strain evidence="2">CBS 626.80</strain>
    </source>
</reference>
<organism evidence="2 3">
    <name type="scientific">Pseudoneurospora amorphoporcata</name>
    <dbReference type="NCBI Taxonomy" id="241081"/>
    <lineage>
        <taxon>Eukaryota</taxon>
        <taxon>Fungi</taxon>
        <taxon>Dikarya</taxon>
        <taxon>Ascomycota</taxon>
        <taxon>Pezizomycotina</taxon>
        <taxon>Sordariomycetes</taxon>
        <taxon>Sordariomycetidae</taxon>
        <taxon>Sordariales</taxon>
        <taxon>Sordariaceae</taxon>
        <taxon>Pseudoneurospora</taxon>
    </lineage>
</organism>
<evidence type="ECO:0000313" key="3">
    <source>
        <dbReference type="Proteomes" id="UP001303222"/>
    </source>
</evidence>
<evidence type="ECO:0000313" key="2">
    <source>
        <dbReference type="EMBL" id="KAK3954450.1"/>
    </source>
</evidence>
<name>A0AAN6NYT8_9PEZI</name>
<gene>
    <name evidence="2" type="ORF">QBC32DRAFT_89187</name>
</gene>
<evidence type="ECO:0000256" key="1">
    <source>
        <dbReference type="SAM" id="MobiDB-lite"/>
    </source>
</evidence>
<dbReference type="AlphaFoldDB" id="A0AAN6NYT8"/>
<comment type="caution">
    <text evidence="2">The sequence shown here is derived from an EMBL/GenBank/DDBJ whole genome shotgun (WGS) entry which is preliminary data.</text>
</comment>
<dbReference type="EMBL" id="MU859090">
    <property type="protein sequence ID" value="KAK3954450.1"/>
    <property type="molecule type" value="Genomic_DNA"/>
</dbReference>
<feature type="region of interest" description="Disordered" evidence="1">
    <location>
        <begin position="1"/>
        <end position="116"/>
    </location>
</feature>
<dbReference type="Proteomes" id="UP001303222">
    <property type="component" value="Unassembled WGS sequence"/>
</dbReference>
<protein>
    <submittedName>
        <fullName evidence="2">Uncharacterized protein</fullName>
    </submittedName>
</protein>
<accession>A0AAN6NYT8</accession>
<feature type="compositionally biased region" description="Low complexity" evidence="1">
    <location>
        <begin position="7"/>
        <end position="36"/>
    </location>
</feature>
<sequence>MLYRDPINININIMQQDQSQGSQSQSQSQTSHSQQSDVSLGRRYAHPRGHLHRMPYPPSYHRLLTPPNEEYGTISQSSTGSMTDSQRSMGSTSSRRSSIMSSIPSLRRQDATVGQG</sequence>